<dbReference type="InterPro" id="IPR002044">
    <property type="entry name" value="CBM20"/>
</dbReference>
<evidence type="ECO:0000259" key="3">
    <source>
        <dbReference type="Pfam" id="PF00686"/>
    </source>
</evidence>
<dbReference type="PANTHER" id="PTHR15048:SF0">
    <property type="entry name" value="STARCH-BINDING DOMAIN-CONTAINING PROTEIN 1"/>
    <property type="match status" value="1"/>
</dbReference>
<name>A0A2J8ACQ6_9CHLO</name>
<dbReference type="GO" id="GO:2001070">
    <property type="term" value="F:starch binding"/>
    <property type="evidence" value="ECO:0007669"/>
    <property type="project" value="InterPro"/>
</dbReference>
<dbReference type="InterPro" id="IPR013783">
    <property type="entry name" value="Ig-like_fold"/>
</dbReference>
<keyword evidence="2" id="KW-1133">Transmembrane helix</keyword>
<dbReference type="AlphaFoldDB" id="A0A2J8ACQ6"/>
<sequence>MLAPPAPALPGGRTSRSSRRKKLYAPQQRAQSHPLFLTAHPYLLLLLLLLLLLRLLLLTFGMPFPPVSVRPHVPRPLARKALVVSAGPTFMGGGGNGGGGYTGPASTSAPGGGNGVKVQVVVPKGQLPPGQQLVLVGGHPALGEWEPAQGARLYATGGNAHRVELQLPVDTAIAAKWGGVSGRASRLAGRGRGTRVAAAAAATAAAAAAAAAAAGAHGPGQQGQRGRQPRGRGEGRGGVRPG</sequence>
<keyword evidence="2" id="KW-0812">Transmembrane</keyword>
<evidence type="ECO:0000256" key="2">
    <source>
        <dbReference type="SAM" id="Phobius"/>
    </source>
</evidence>
<protein>
    <recommendedName>
        <fullName evidence="3">CBM20 domain-containing protein</fullName>
    </recommendedName>
</protein>
<accession>A0A2J8ACQ6</accession>
<keyword evidence="5" id="KW-1185">Reference proteome</keyword>
<dbReference type="PANTHER" id="PTHR15048">
    <property type="entry name" value="STARCH-BINDING DOMAIN-CONTAINING PROTEIN 1"/>
    <property type="match status" value="1"/>
</dbReference>
<evidence type="ECO:0000313" key="4">
    <source>
        <dbReference type="EMBL" id="PNH10300.1"/>
    </source>
</evidence>
<dbReference type="EMBL" id="PGGS01000060">
    <property type="protein sequence ID" value="PNH10300.1"/>
    <property type="molecule type" value="Genomic_DNA"/>
</dbReference>
<gene>
    <name evidence="4" type="ORF">TSOC_002980</name>
</gene>
<dbReference type="Proteomes" id="UP000236333">
    <property type="component" value="Unassembled WGS sequence"/>
</dbReference>
<dbReference type="Gene3D" id="2.60.40.10">
    <property type="entry name" value="Immunoglobulins"/>
    <property type="match status" value="1"/>
</dbReference>
<evidence type="ECO:0000313" key="5">
    <source>
        <dbReference type="Proteomes" id="UP000236333"/>
    </source>
</evidence>
<feature type="compositionally biased region" description="Basic and acidic residues" evidence="1">
    <location>
        <begin position="231"/>
        <end position="242"/>
    </location>
</feature>
<dbReference type="Pfam" id="PF00686">
    <property type="entry name" value="CBM_20"/>
    <property type="match status" value="1"/>
</dbReference>
<organism evidence="4 5">
    <name type="scientific">Tetrabaena socialis</name>
    <dbReference type="NCBI Taxonomy" id="47790"/>
    <lineage>
        <taxon>Eukaryota</taxon>
        <taxon>Viridiplantae</taxon>
        <taxon>Chlorophyta</taxon>
        <taxon>core chlorophytes</taxon>
        <taxon>Chlorophyceae</taxon>
        <taxon>CS clade</taxon>
        <taxon>Chlamydomonadales</taxon>
        <taxon>Tetrabaenaceae</taxon>
        <taxon>Tetrabaena</taxon>
    </lineage>
</organism>
<feature type="region of interest" description="Disordered" evidence="1">
    <location>
        <begin position="1"/>
        <end position="26"/>
    </location>
</feature>
<dbReference type="GO" id="GO:0016020">
    <property type="term" value="C:membrane"/>
    <property type="evidence" value="ECO:0007669"/>
    <property type="project" value="TreeGrafter"/>
</dbReference>
<feature type="transmembrane region" description="Helical" evidence="2">
    <location>
        <begin position="42"/>
        <end position="60"/>
    </location>
</feature>
<proteinExistence type="predicted"/>
<dbReference type="OrthoDB" id="545200at2759"/>
<dbReference type="InterPro" id="IPR013784">
    <property type="entry name" value="Carb-bd-like_fold"/>
</dbReference>
<feature type="domain" description="CBM20" evidence="3">
    <location>
        <begin position="116"/>
        <end position="173"/>
    </location>
</feature>
<feature type="region of interest" description="Disordered" evidence="1">
    <location>
        <begin position="209"/>
        <end position="242"/>
    </location>
</feature>
<reference evidence="4 5" key="1">
    <citation type="journal article" date="2017" name="Mol. Biol. Evol.">
        <title>The 4-celled Tetrabaena socialis nuclear genome reveals the essential components for genetic control of cell number at the origin of multicellularity in the volvocine lineage.</title>
        <authorList>
            <person name="Featherston J."/>
            <person name="Arakaki Y."/>
            <person name="Hanschen E.R."/>
            <person name="Ferris P.J."/>
            <person name="Michod R.E."/>
            <person name="Olson B.J.S.C."/>
            <person name="Nozaki H."/>
            <person name="Durand P.M."/>
        </authorList>
    </citation>
    <scope>NUCLEOTIDE SEQUENCE [LARGE SCALE GENOMIC DNA]</scope>
    <source>
        <strain evidence="4 5">NIES-571</strain>
    </source>
</reference>
<keyword evidence="2" id="KW-0472">Membrane</keyword>
<comment type="caution">
    <text evidence="4">The sequence shown here is derived from an EMBL/GenBank/DDBJ whole genome shotgun (WGS) entry which is preliminary data.</text>
</comment>
<evidence type="ECO:0000256" key="1">
    <source>
        <dbReference type="SAM" id="MobiDB-lite"/>
    </source>
</evidence>
<dbReference type="SUPFAM" id="SSF49452">
    <property type="entry name" value="Starch-binding domain-like"/>
    <property type="match status" value="1"/>
</dbReference>